<sequence>MSDKKRILTPKARLLWAADLFTAKPNDSGKLMFSCTLVFDKEAQATPEFRALLEAYKEVRDETFKKTKNADPADYRNPFQKADKKAAKYSGYEEGAIYLNVKTKFKPQVIGRRKEELTEDECYSGCYVRATLEKPYYYENKGNKGFSFGLGNVQKIADGERLGGGASADDEFDAVDSGGSSGDDLDDLLA</sequence>
<organism evidence="2 3">
    <name type="scientific">Azospirillum brasilense</name>
    <dbReference type="NCBI Taxonomy" id="192"/>
    <lineage>
        <taxon>Bacteria</taxon>
        <taxon>Pseudomonadati</taxon>
        <taxon>Pseudomonadota</taxon>
        <taxon>Alphaproteobacteria</taxon>
        <taxon>Rhodospirillales</taxon>
        <taxon>Azospirillaceae</taxon>
        <taxon>Azospirillum</taxon>
    </lineage>
</organism>
<comment type="caution">
    <text evidence="2">The sequence shown here is derived from an EMBL/GenBank/DDBJ whole genome shotgun (WGS) entry which is preliminary data.</text>
</comment>
<name>A0A235H5D3_AZOBR</name>
<dbReference type="RefSeq" id="WP_094306778.1">
    <property type="nucleotide sequence ID" value="NZ_NOWT01000041.1"/>
</dbReference>
<dbReference type="AlphaFoldDB" id="A0A235H5D3"/>
<geneLocation type="plasmid" evidence="2">
    <name>unnamed</name>
</geneLocation>
<dbReference type="Pfam" id="PF10991">
    <property type="entry name" value="Enc34_ssDNA-bd"/>
    <property type="match status" value="1"/>
</dbReference>
<proteinExistence type="predicted"/>
<protein>
    <recommendedName>
        <fullName evidence="4">DUF2815 family protein</fullName>
    </recommendedName>
</protein>
<evidence type="ECO:0000256" key="1">
    <source>
        <dbReference type="SAM" id="MobiDB-lite"/>
    </source>
</evidence>
<evidence type="ECO:0008006" key="4">
    <source>
        <dbReference type="Google" id="ProtNLM"/>
    </source>
</evidence>
<feature type="region of interest" description="Disordered" evidence="1">
    <location>
        <begin position="160"/>
        <end position="190"/>
    </location>
</feature>
<dbReference type="InterPro" id="IPR022595">
    <property type="entry name" value="Enc34_ssDNA-bd"/>
</dbReference>
<dbReference type="Proteomes" id="UP000215367">
    <property type="component" value="Unassembled WGS sequence"/>
</dbReference>
<dbReference type="InterPro" id="IPR012340">
    <property type="entry name" value="NA-bd_OB-fold"/>
</dbReference>
<dbReference type="EMBL" id="NOWT01000041">
    <property type="protein sequence ID" value="OYD80962.1"/>
    <property type="molecule type" value="Genomic_DNA"/>
</dbReference>
<keyword evidence="2" id="KW-0614">Plasmid</keyword>
<reference evidence="2 3" key="1">
    <citation type="submission" date="2017-07" db="EMBL/GenBank/DDBJ databases">
        <title>Whole genome sequence of Azospirillum brasilense 2A1, a potential biofertilizer strain.</title>
        <authorList>
            <person name="Fontana C.A."/>
            <person name="Toffoli L.M."/>
            <person name="Salazar S.M."/>
            <person name="Puglisi E."/>
            <person name="Pedraza R."/>
            <person name="Bassi D."/>
            <person name="Cocconcelli P.S."/>
        </authorList>
    </citation>
    <scope>NUCLEOTIDE SEQUENCE [LARGE SCALE GENOMIC DNA]</scope>
    <source>
        <strain evidence="2 3">2A1</strain>
        <plasmid evidence="2">unnamed</plasmid>
    </source>
</reference>
<evidence type="ECO:0000313" key="2">
    <source>
        <dbReference type="EMBL" id="OYD80962.1"/>
    </source>
</evidence>
<gene>
    <name evidence="2" type="ORF">CHT98_28615</name>
</gene>
<dbReference type="Gene3D" id="2.40.50.140">
    <property type="entry name" value="Nucleic acid-binding proteins"/>
    <property type="match status" value="1"/>
</dbReference>
<dbReference type="SUPFAM" id="SSF50249">
    <property type="entry name" value="Nucleic acid-binding proteins"/>
    <property type="match status" value="1"/>
</dbReference>
<accession>A0A235H5D3</accession>
<evidence type="ECO:0000313" key="3">
    <source>
        <dbReference type="Proteomes" id="UP000215367"/>
    </source>
</evidence>